<dbReference type="EMBL" id="SMMX01000003">
    <property type="protein sequence ID" value="TDA22768.1"/>
    <property type="molecule type" value="Genomic_DNA"/>
</dbReference>
<comment type="function">
    <text evidence="2">Poorly processive, error-prone DNA polymerase involved in untargeted mutagenesis. Copies undamaged DNA at stalled replication forks, which arise in vivo from mismatched or misaligned primer ends. These misaligned primers can be extended by PolIV. Exhibits no 3'-5' exonuclease (proofreading) activity. May be involved in translesional synthesis, in conjunction with the beta clamp from PolIII.</text>
</comment>
<comment type="cofactor">
    <cofactor evidence="2">
        <name>Mg(2+)</name>
        <dbReference type="ChEBI" id="CHEBI:18420"/>
    </cofactor>
    <text evidence="2">Binds 2 magnesium ions per subunit.</text>
</comment>
<evidence type="ECO:0000313" key="4">
    <source>
        <dbReference type="EMBL" id="TDA22768.1"/>
    </source>
</evidence>
<keyword evidence="2" id="KW-0479">Metal-binding</keyword>
<dbReference type="Pfam" id="PF11799">
    <property type="entry name" value="IMS_C"/>
    <property type="match status" value="1"/>
</dbReference>
<keyword evidence="2" id="KW-0808">Transferase</keyword>
<protein>
    <recommendedName>
        <fullName evidence="2">DNA polymerase IV</fullName>
        <shortName evidence="2">Pol IV</shortName>
        <ecNumber evidence="2">2.7.7.7</ecNumber>
    </recommendedName>
</protein>
<dbReference type="HAMAP" id="MF_01113">
    <property type="entry name" value="DNApol_IV"/>
    <property type="match status" value="1"/>
</dbReference>
<feature type="active site" evidence="2">
    <location>
        <position position="112"/>
    </location>
</feature>
<dbReference type="SUPFAM" id="SSF100879">
    <property type="entry name" value="Lesion bypass DNA polymerase (Y-family), little finger domain"/>
    <property type="match status" value="1"/>
</dbReference>
<keyword evidence="2" id="KW-0460">Magnesium</keyword>
<keyword evidence="2" id="KW-0235">DNA replication</keyword>
<dbReference type="GO" id="GO:0042276">
    <property type="term" value="P:error-prone translesion synthesis"/>
    <property type="evidence" value="ECO:0007669"/>
    <property type="project" value="TreeGrafter"/>
</dbReference>
<feature type="binding site" evidence="2">
    <location>
        <position position="9"/>
    </location>
    <ligand>
        <name>Mg(2+)</name>
        <dbReference type="ChEBI" id="CHEBI:18420"/>
    </ligand>
</feature>
<evidence type="ECO:0000313" key="5">
    <source>
        <dbReference type="Proteomes" id="UP000295710"/>
    </source>
</evidence>
<comment type="subcellular location">
    <subcellularLocation>
        <location evidence="2">Cytoplasm</location>
    </subcellularLocation>
</comment>
<keyword evidence="2" id="KW-0239">DNA-directed DNA polymerase</keyword>
<comment type="catalytic activity">
    <reaction evidence="2">
        <text>DNA(n) + a 2'-deoxyribonucleoside 5'-triphosphate = DNA(n+1) + diphosphate</text>
        <dbReference type="Rhea" id="RHEA:22508"/>
        <dbReference type="Rhea" id="RHEA-COMP:17339"/>
        <dbReference type="Rhea" id="RHEA-COMP:17340"/>
        <dbReference type="ChEBI" id="CHEBI:33019"/>
        <dbReference type="ChEBI" id="CHEBI:61560"/>
        <dbReference type="ChEBI" id="CHEBI:173112"/>
        <dbReference type="EC" id="2.7.7.7"/>
    </reaction>
</comment>
<dbReference type="InterPro" id="IPR050116">
    <property type="entry name" value="DNA_polymerase-Y"/>
</dbReference>
<dbReference type="GO" id="GO:0003684">
    <property type="term" value="F:damaged DNA binding"/>
    <property type="evidence" value="ECO:0007669"/>
    <property type="project" value="InterPro"/>
</dbReference>
<dbReference type="InterPro" id="IPR001126">
    <property type="entry name" value="UmuC"/>
</dbReference>
<feature type="domain" description="UmuC" evidence="3">
    <location>
        <begin position="5"/>
        <end position="193"/>
    </location>
</feature>
<dbReference type="GO" id="GO:0009432">
    <property type="term" value="P:SOS response"/>
    <property type="evidence" value="ECO:0007669"/>
    <property type="project" value="TreeGrafter"/>
</dbReference>
<dbReference type="Pfam" id="PF00817">
    <property type="entry name" value="IMS"/>
    <property type="match status" value="1"/>
</dbReference>
<dbReference type="InterPro" id="IPR043128">
    <property type="entry name" value="Rev_trsase/Diguanyl_cyclase"/>
</dbReference>
<dbReference type="GO" id="GO:0003887">
    <property type="term" value="F:DNA-directed DNA polymerase activity"/>
    <property type="evidence" value="ECO:0007669"/>
    <property type="project" value="UniProtKB-UniRule"/>
</dbReference>
<proteinExistence type="inferred from homology"/>
<evidence type="ECO:0000256" key="2">
    <source>
        <dbReference type="HAMAP-Rule" id="MF_01113"/>
    </source>
</evidence>
<dbReference type="InterPro" id="IPR043502">
    <property type="entry name" value="DNA/RNA_pol_sf"/>
</dbReference>
<name>A0A4R4FH01_9FIRM</name>
<keyword evidence="2" id="KW-0515">Mutator protein</keyword>
<dbReference type="GO" id="GO:0000287">
    <property type="term" value="F:magnesium ion binding"/>
    <property type="evidence" value="ECO:0007669"/>
    <property type="project" value="UniProtKB-UniRule"/>
</dbReference>
<dbReference type="EC" id="2.7.7.7" evidence="2"/>
<keyword evidence="2" id="KW-0227">DNA damage</keyword>
<gene>
    <name evidence="2" type="primary">dinB</name>
    <name evidence="4" type="ORF">E1963_05115</name>
</gene>
<dbReference type="InterPro" id="IPR022880">
    <property type="entry name" value="DNApol_IV"/>
</dbReference>
<dbReference type="Proteomes" id="UP000295710">
    <property type="component" value="Unassembled WGS sequence"/>
</dbReference>
<dbReference type="CDD" id="cd03586">
    <property type="entry name" value="PolY_Pol_IV_kappa"/>
    <property type="match status" value="1"/>
</dbReference>
<dbReference type="GO" id="GO:0005829">
    <property type="term" value="C:cytosol"/>
    <property type="evidence" value="ECO:0007669"/>
    <property type="project" value="TreeGrafter"/>
</dbReference>
<keyword evidence="2" id="KW-0238">DNA-binding</keyword>
<feature type="site" description="Substrate discrimination" evidence="2">
    <location>
        <position position="14"/>
    </location>
</feature>
<keyword evidence="2" id="KW-0548">Nucleotidyltransferase</keyword>
<keyword evidence="2" id="KW-0963">Cytoplasm</keyword>
<dbReference type="Gene3D" id="1.10.150.20">
    <property type="entry name" value="5' to 3' exonuclease, C-terminal subdomain"/>
    <property type="match status" value="1"/>
</dbReference>
<dbReference type="SUPFAM" id="SSF56672">
    <property type="entry name" value="DNA/RNA polymerases"/>
    <property type="match status" value="1"/>
</dbReference>
<feature type="binding site" evidence="2">
    <location>
        <position position="111"/>
    </location>
    <ligand>
        <name>Mg(2+)</name>
        <dbReference type="ChEBI" id="CHEBI:18420"/>
    </ligand>
</feature>
<dbReference type="Gene3D" id="3.30.1490.100">
    <property type="entry name" value="DNA polymerase, Y-family, little finger domain"/>
    <property type="match status" value="1"/>
</dbReference>
<reference evidence="4 5" key="1">
    <citation type="journal article" date="2016" name="Nat. Microbiol.">
        <title>The Mouse Intestinal Bacterial Collection (miBC) provides host-specific insight into cultured diversity and functional potential of the gut microbiota.</title>
        <authorList>
            <person name="Lagkouvardos I."/>
            <person name="Pukall R."/>
            <person name="Abt B."/>
            <person name="Foesel B.U."/>
            <person name="Meier-Kolthoff J.P."/>
            <person name="Kumar N."/>
            <person name="Bresciani A."/>
            <person name="Martinez I."/>
            <person name="Just S."/>
            <person name="Ziegler C."/>
            <person name="Brugiroux S."/>
            <person name="Garzetti D."/>
            <person name="Wenning M."/>
            <person name="Bui T.P."/>
            <person name="Wang J."/>
            <person name="Hugenholtz F."/>
            <person name="Plugge C.M."/>
            <person name="Peterson D.A."/>
            <person name="Hornef M.W."/>
            <person name="Baines J.F."/>
            <person name="Smidt H."/>
            <person name="Walter J."/>
            <person name="Kristiansen K."/>
            <person name="Nielsen H.B."/>
            <person name="Haller D."/>
            <person name="Overmann J."/>
            <person name="Stecher B."/>
            <person name="Clavel T."/>
        </authorList>
    </citation>
    <scope>NUCLEOTIDE SEQUENCE [LARGE SCALE GENOMIC DNA]</scope>
    <source>
        <strain evidence="4 5">DSM 28560</strain>
    </source>
</reference>
<comment type="subunit">
    <text evidence="2">Monomer.</text>
</comment>
<comment type="similarity">
    <text evidence="1 2">Belongs to the DNA polymerase type-Y family.</text>
</comment>
<dbReference type="InterPro" id="IPR017961">
    <property type="entry name" value="DNA_pol_Y-fam_little_finger"/>
</dbReference>
<sequence>MRRIVFHIDVNSAYLSWTAVEQLKNGAETDIRTIPAIIGGNQESRHGVVLAKSLPAKKFGIRTGEPVANALRKCRNLHMEPPNHALYHEYSSRLMEFLRSCTPDIEQVSVDECYMDFTGIAGRFASPVAGALEIKNEICRKFGFTVNIGISTNKLLAKMASDFEKPDKVHTLFPEEIKVKMWPMPVWELYMAGHSSVETLQKLEIRTIGDLAQADPEILELHLKSHGRKLWEFANGIDNSEVITEKVEAKGIGNSTTLSKDVTTEEEARKVLLGLAESVGARLREAEQKAGMLSVEIKYYNFETASHQRQLAKPTNSDTDIYHAAAELFRELWTKVPIRLLGIRSSKLVKQDEPEQLTIFDLPVEQNREKAGTDRGARQKKLDKALDEIKRKYGKDAVRRGRFLEPGEKDSADIGNR</sequence>
<dbReference type="PROSITE" id="PS50173">
    <property type="entry name" value="UMUC"/>
    <property type="match status" value="1"/>
</dbReference>
<dbReference type="AlphaFoldDB" id="A0A4R4FH01"/>
<dbReference type="GO" id="GO:0006261">
    <property type="term" value="P:DNA-templated DNA replication"/>
    <property type="evidence" value="ECO:0007669"/>
    <property type="project" value="UniProtKB-UniRule"/>
</dbReference>
<comment type="caution">
    <text evidence="4">The sequence shown here is derived from an EMBL/GenBank/DDBJ whole genome shotgun (WGS) entry which is preliminary data.</text>
</comment>
<dbReference type="Gene3D" id="3.40.1170.60">
    <property type="match status" value="1"/>
</dbReference>
<dbReference type="RefSeq" id="WP_132275980.1">
    <property type="nucleotide sequence ID" value="NZ_JAOBST010000005.1"/>
</dbReference>
<dbReference type="PANTHER" id="PTHR11076:SF33">
    <property type="entry name" value="DNA POLYMERASE KAPPA"/>
    <property type="match status" value="1"/>
</dbReference>
<evidence type="ECO:0000256" key="1">
    <source>
        <dbReference type="ARBA" id="ARBA00010945"/>
    </source>
</evidence>
<keyword evidence="5" id="KW-1185">Reference proteome</keyword>
<dbReference type="PANTHER" id="PTHR11076">
    <property type="entry name" value="DNA REPAIR POLYMERASE UMUC / TRANSFERASE FAMILY MEMBER"/>
    <property type="match status" value="1"/>
</dbReference>
<accession>A0A4R4FH01</accession>
<organism evidence="4 5">
    <name type="scientific">Extibacter muris</name>
    <dbReference type="NCBI Taxonomy" id="1796622"/>
    <lineage>
        <taxon>Bacteria</taxon>
        <taxon>Bacillati</taxon>
        <taxon>Bacillota</taxon>
        <taxon>Clostridia</taxon>
        <taxon>Lachnospirales</taxon>
        <taxon>Lachnospiraceae</taxon>
        <taxon>Extibacter</taxon>
    </lineage>
</organism>
<keyword evidence="2" id="KW-0234">DNA repair</keyword>
<dbReference type="InterPro" id="IPR036775">
    <property type="entry name" value="DNA_pol_Y-fam_lit_finger_sf"/>
</dbReference>
<dbReference type="Gene3D" id="3.30.70.270">
    <property type="match status" value="1"/>
</dbReference>
<evidence type="ECO:0000259" key="3">
    <source>
        <dbReference type="PROSITE" id="PS50173"/>
    </source>
</evidence>
<dbReference type="GO" id="GO:0006281">
    <property type="term" value="P:DNA repair"/>
    <property type="evidence" value="ECO:0007669"/>
    <property type="project" value="UniProtKB-UniRule"/>
</dbReference>